<dbReference type="EMBL" id="JYDU01000077">
    <property type="protein sequence ID" value="KRX94101.1"/>
    <property type="molecule type" value="Genomic_DNA"/>
</dbReference>
<name>A0A0V0Y1Y8_TRIPS</name>
<keyword evidence="1" id="KW-0732">Signal</keyword>
<protein>
    <submittedName>
        <fullName evidence="2">Uncharacterized protein</fullName>
    </submittedName>
</protein>
<evidence type="ECO:0000313" key="3">
    <source>
        <dbReference type="Proteomes" id="UP000054815"/>
    </source>
</evidence>
<organism evidence="2 3">
    <name type="scientific">Trichinella pseudospiralis</name>
    <name type="common">Parasitic roundworm</name>
    <dbReference type="NCBI Taxonomy" id="6337"/>
    <lineage>
        <taxon>Eukaryota</taxon>
        <taxon>Metazoa</taxon>
        <taxon>Ecdysozoa</taxon>
        <taxon>Nematoda</taxon>
        <taxon>Enoplea</taxon>
        <taxon>Dorylaimia</taxon>
        <taxon>Trichinellida</taxon>
        <taxon>Trichinellidae</taxon>
        <taxon>Trichinella</taxon>
    </lineage>
</organism>
<sequence length="133" mass="15049">MLLDLSIIWPSISSWALWLHMTVSNQRNLGAAVEATDVSTVSQSQILKILNLNHFVTQNRDQKRFSKFNLICIYQQILLAVEDIPKTLSQHLSACMNTLGCSLVCGTLCKLSKVIWLKWQEGISFASFTWTTC</sequence>
<feature type="signal peptide" evidence="1">
    <location>
        <begin position="1"/>
        <end position="16"/>
    </location>
</feature>
<gene>
    <name evidence="2" type="ORF">T4E_5715</name>
</gene>
<evidence type="ECO:0000256" key="1">
    <source>
        <dbReference type="SAM" id="SignalP"/>
    </source>
</evidence>
<accession>A0A0V0Y1Y8</accession>
<dbReference type="Proteomes" id="UP000054815">
    <property type="component" value="Unassembled WGS sequence"/>
</dbReference>
<reference evidence="2 3" key="1">
    <citation type="submission" date="2015-01" db="EMBL/GenBank/DDBJ databases">
        <title>Evolution of Trichinella species and genotypes.</title>
        <authorList>
            <person name="Korhonen P.K."/>
            <person name="Edoardo P."/>
            <person name="Giuseppe L.R."/>
            <person name="Gasser R.B."/>
        </authorList>
    </citation>
    <scope>NUCLEOTIDE SEQUENCE [LARGE SCALE GENOMIC DNA]</scope>
    <source>
        <strain evidence="2">ISS141</strain>
    </source>
</reference>
<comment type="caution">
    <text evidence="2">The sequence shown here is derived from an EMBL/GenBank/DDBJ whole genome shotgun (WGS) entry which is preliminary data.</text>
</comment>
<feature type="chain" id="PRO_5006873028" evidence="1">
    <location>
        <begin position="17"/>
        <end position="133"/>
    </location>
</feature>
<evidence type="ECO:0000313" key="2">
    <source>
        <dbReference type="EMBL" id="KRX94101.1"/>
    </source>
</evidence>
<dbReference type="AlphaFoldDB" id="A0A0V0Y1Y8"/>
<proteinExistence type="predicted"/>